<dbReference type="GeneID" id="80894736"/>
<feature type="compositionally biased region" description="Basic and acidic residues" evidence="1">
    <location>
        <begin position="75"/>
        <end position="85"/>
    </location>
</feature>
<organism evidence="2 3">
    <name type="scientific">Akanthomyces muscarius</name>
    <name type="common">Entomopathogenic fungus</name>
    <name type="synonym">Lecanicillium muscarium</name>
    <dbReference type="NCBI Taxonomy" id="2231603"/>
    <lineage>
        <taxon>Eukaryota</taxon>
        <taxon>Fungi</taxon>
        <taxon>Dikarya</taxon>
        <taxon>Ascomycota</taxon>
        <taxon>Pezizomycotina</taxon>
        <taxon>Sordariomycetes</taxon>
        <taxon>Hypocreomycetidae</taxon>
        <taxon>Hypocreales</taxon>
        <taxon>Cordycipitaceae</taxon>
        <taxon>Akanthomyces</taxon>
    </lineage>
</organism>
<dbReference type="RefSeq" id="XP_056057927.1">
    <property type="nucleotide sequence ID" value="XM_056199482.1"/>
</dbReference>
<sequence length="194" mass="21006">MEPDSHVHSFQYKDGKFHADISWNPTKVKVEMHTSVGFIQIPTLQLSESRENLPKFDTASCNAATNPLLPASDLANRREATEDNMRSTGSTDGIDDNDGNDLSNSGECVEIRRSDMVTVSNEELCDVNGSNDMRNTGAVGATGPLPGVESNEKAGVMGEIGRLGKGSDLVQSSAQRRYKLRVGVNLQKLASDHQ</sequence>
<keyword evidence="3" id="KW-1185">Reference proteome</keyword>
<name>A0A9W8UNL1_AKAMU</name>
<comment type="caution">
    <text evidence="2">The sequence shown here is derived from an EMBL/GenBank/DDBJ whole genome shotgun (WGS) entry which is preliminary data.</text>
</comment>
<accession>A0A9W8UNL1</accession>
<dbReference type="KEGG" id="amus:LMH87_007577"/>
<dbReference type="EMBL" id="JAJHUN010000002">
    <property type="protein sequence ID" value="KAJ4161543.1"/>
    <property type="molecule type" value="Genomic_DNA"/>
</dbReference>
<dbReference type="Proteomes" id="UP001144673">
    <property type="component" value="Unassembled WGS sequence"/>
</dbReference>
<feature type="region of interest" description="Disordered" evidence="1">
    <location>
        <begin position="61"/>
        <end position="103"/>
    </location>
</feature>
<gene>
    <name evidence="2" type="ORF">LMH87_007577</name>
</gene>
<evidence type="ECO:0000256" key="1">
    <source>
        <dbReference type="SAM" id="MobiDB-lite"/>
    </source>
</evidence>
<proteinExistence type="predicted"/>
<evidence type="ECO:0000313" key="3">
    <source>
        <dbReference type="Proteomes" id="UP001144673"/>
    </source>
</evidence>
<dbReference type="AlphaFoldDB" id="A0A9W8UNL1"/>
<reference evidence="2" key="1">
    <citation type="journal article" date="2023" name="Access Microbiol">
        <title>De-novo genome assembly for Akanthomyces muscarius, a biocontrol agent of insect agricultural pests.</title>
        <authorList>
            <person name="Erdos Z."/>
            <person name="Studholme D.J."/>
            <person name="Raymond B."/>
            <person name="Sharma M."/>
        </authorList>
    </citation>
    <scope>NUCLEOTIDE SEQUENCE</scope>
    <source>
        <strain evidence="2">Ve6</strain>
    </source>
</reference>
<evidence type="ECO:0000313" key="2">
    <source>
        <dbReference type="EMBL" id="KAJ4161543.1"/>
    </source>
</evidence>
<protein>
    <submittedName>
        <fullName evidence="2">Uncharacterized protein</fullName>
    </submittedName>
</protein>